<comment type="caution">
    <text evidence="1">The sequence shown here is derived from an EMBL/GenBank/DDBJ whole genome shotgun (WGS) entry which is preliminary data.</text>
</comment>
<dbReference type="InterPro" id="IPR036188">
    <property type="entry name" value="FAD/NAD-bd_sf"/>
</dbReference>
<dbReference type="AlphaFoldDB" id="S9P5Z3"/>
<sequence length="618" mass="68570">MAYYKLDPNTGKWQAAESAYMPYTFKDRQDNSFTSAVKVYKLALIGVGSSIAYYLNALGAPYVSPPKGSRQHNVVPPSRPMDRHAIVFGSTDAWDASVRGDGFINHEQHLIGQWGAEVVEFSPDYMERAEFAGQNRDVFQRAIGVEPVKAEVTKISRFGHLFKVYAQERFYLAQKVVVGVGAGPHQRPRTMVVHQDAWNQVRDLDEFMRANPRGAPTLGARAKVVVNGANAGIDAVERAASLGYDVTWFIGQKEPAILPGNRLRFAPELARSAISVDYDIRVDPAAENRITITYKQRGNQQTSTMTADRYVFALGQDPMAQGAVGDVLITQGGLTEQDFEPLYDVNQVYGEPFQTVLGLQVRELQAARVEFKNLNLPETTSERGLLVIGAAATSLAGNKRAIAHNFREQFTPHLPQPATQAEFKAYQQQQQLISRAESYLQNKTVAASLEGVVRYDVGSVLQHAQLVGVRGAVAAMTGFAPEYLEKGVNLSSDNRSMLRVYLAQAFPDLDEALAQKFIYRVMAQRKEQPIGYTPKQTRELFREFAKEYLGQRFPDMKKDLSTILHPGLDLSRGGAKVMSALEKGRELQSALGGQITSVRKRAKKSQVTLSLTPSRYKL</sequence>
<dbReference type="OrthoDB" id="6989660at2"/>
<dbReference type="eggNOG" id="COG3486">
    <property type="taxonomic scope" value="Bacteria"/>
</dbReference>
<name>S9P5Z3_CYSF2</name>
<evidence type="ECO:0000313" key="1">
    <source>
        <dbReference type="EMBL" id="EPX57632.1"/>
    </source>
</evidence>
<dbReference type="EMBL" id="ANAH02000034">
    <property type="protein sequence ID" value="EPX57632.1"/>
    <property type="molecule type" value="Genomic_DNA"/>
</dbReference>
<proteinExistence type="predicted"/>
<accession>S9P5Z3</accession>
<dbReference type="RefSeq" id="WP_002628968.1">
    <property type="nucleotide sequence ID" value="NZ_ANAH02000034.1"/>
</dbReference>
<dbReference type="Gene3D" id="3.50.50.60">
    <property type="entry name" value="FAD/NAD(P)-binding domain"/>
    <property type="match status" value="2"/>
</dbReference>
<organism evidence="1 2">
    <name type="scientific">Cystobacter fuscus (strain ATCC 25194 / DSM 2262 / NBRC 100088 / M29)</name>
    <dbReference type="NCBI Taxonomy" id="1242864"/>
    <lineage>
        <taxon>Bacteria</taxon>
        <taxon>Pseudomonadati</taxon>
        <taxon>Myxococcota</taxon>
        <taxon>Myxococcia</taxon>
        <taxon>Myxococcales</taxon>
        <taxon>Cystobacterineae</taxon>
        <taxon>Archangiaceae</taxon>
        <taxon>Cystobacter</taxon>
    </lineage>
</organism>
<dbReference type="Proteomes" id="UP000011682">
    <property type="component" value="Unassembled WGS sequence"/>
</dbReference>
<evidence type="ECO:0000313" key="2">
    <source>
        <dbReference type="Proteomes" id="UP000011682"/>
    </source>
</evidence>
<reference evidence="1" key="1">
    <citation type="submission" date="2013-05" db="EMBL/GenBank/DDBJ databases">
        <title>Genome assembly of Cystobacter fuscus DSM 2262.</title>
        <authorList>
            <person name="Sharma G."/>
            <person name="Khatri I."/>
            <person name="Kaur C."/>
            <person name="Mayilraj S."/>
            <person name="Subramanian S."/>
        </authorList>
    </citation>
    <scope>NUCLEOTIDE SEQUENCE [LARGE SCALE GENOMIC DNA]</scope>
    <source>
        <strain evidence="1">DSM 2262</strain>
    </source>
</reference>
<gene>
    <name evidence="1" type="ORF">D187_004872</name>
</gene>
<dbReference type="SUPFAM" id="SSF51905">
    <property type="entry name" value="FAD/NAD(P)-binding domain"/>
    <property type="match status" value="1"/>
</dbReference>
<protein>
    <submittedName>
        <fullName evidence="1">Type III effector HopAD1</fullName>
    </submittedName>
</protein>
<keyword evidence="2" id="KW-1185">Reference proteome</keyword>